<accession>A0ABN2XAS8</accession>
<keyword evidence="7" id="KW-1185">Reference proteome</keyword>
<gene>
    <name evidence="6" type="primary">sbnA_2</name>
    <name evidence="6" type="ORF">GCM10009759_46170</name>
</gene>
<sequence length="320" mass="34270">MIVSGAHELLDSDVYVDLRDTLGTNLLVKCEGFNFAGSVKLKAANWMVDAALQDGLLHPDSVLVESSSGNLGVALAVIAAARRLAFVCVTDPKCNPATVRLIEALGATVVVVDEATPDGSYLDARKRRVRELCAADPNHVWLNQYENPANWMAHRDTTAPQIDKRFPDLDVLFVGVGTGGTLTGCARYFRDRRPRVRIVAVDSTGSVNLGGAPGPRHIPGIGASVPMPLVDARLVDAVVRVREEEALRTCRLLASRGLVLGGSTGTVVSGARQWLAEHDPDQALRAVCVSPDLGERYLDTVYDDAWATHHFGSADAWAAG</sequence>
<dbReference type="SUPFAM" id="SSF53686">
    <property type="entry name" value="Tryptophan synthase beta subunit-like PLP-dependent enzymes"/>
    <property type="match status" value="1"/>
</dbReference>
<evidence type="ECO:0000256" key="4">
    <source>
        <dbReference type="ARBA" id="ARBA00022898"/>
    </source>
</evidence>
<evidence type="ECO:0000313" key="6">
    <source>
        <dbReference type="EMBL" id="GAA2107262.1"/>
    </source>
</evidence>
<evidence type="ECO:0000313" key="7">
    <source>
        <dbReference type="Proteomes" id="UP001500897"/>
    </source>
</evidence>
<evidence type="ECO:0000256" key="3">
    <source>
        <dbReference type="ARBA" id="ARBA00022679"/>
    </source>
</evidence>
<evidence type="ECO:0000256" key="2">
    <source>
        <dbReference type="ARBA" id="ARBA00011738"/>
    </source>
</evidence>
<dbReference type="Pfam" id="PF00291">
    <property type="entry name" value="PALP"/>
    <property type="match status" value="1"/>
</dbReference>
<comment type="subunit">
    <text evidence="2">Homodimer.</text>
</comment>
<dbReference type="Gene3D" id="3.40.50.1100">
    <property type="match status" value="2"/>
</dbReference>
<dbReference type="PANTHER" id="PTHR10314">
    <property type="entry name" value="CYSTATHIONINE BETA-SYNTHASE"/>
    <property type="match status" value="1"/>
</dbReference>
<dbReference type="InterPro" id="IPR036052">
    <property type="entry name" value="TrpB-like_PALP_sf"/>
</dbReference>
<comment type="cofactor">
    <cofactor evidence="1">
        <name>pyridoxal 5'-phosphate</name>
        <dbReference type="ChEBI" id="CHEBI:597326"/>
    </cofactor>
</comment>
<proteinExistence type="predicted"/>
<dbReference type="RefSeq" id="WP_344554486.1">
    <property type="nucleotide sequence ID" value="NZ_BAAANS010000032.1"/>
</dbReference>
<evidence type="ECO:0000256" key="1">
    <source>
        <dbReference type="ARBA" id="ARBA00001933"/>
    </source>
</evidence>
<comment type="caution">
    <text evidence="6">The sequence shown here is derived from an EMBL/GenBank/DDBJ whole genome shotgun (WGS) entry which is preliminary data.</text>
</comment>
<dbReference type="InterPro" id="IPR001926">
    <property type="entry name" value="TrpB-like_PALP"/>
</dbReference>
<dbReference type="CDD" id="cd01561">
    <property type="entry name" value="CBS_like"/>
    <property type="match status" value="1"/>
</dbReference>
<dbReference type="InterPro" id="IPR050214">
    <property type="entry name" value="Cys_Synth/Cystath_Beta-Synth"/>
</dbReference>
<dbReference type="EMBL" id="BAAANS010000032">
    <property type="protein sequence ID" value="GAA2107262.1"/>
    <property type="molecule type" value="Genomic_DNA"/>
</dbReference>
<dbReference type="Proteomes" id="UP001500897">
    <property type="component" value="Unassembled WGS sequence"/>
</dbReference>
<protein>
    <submittedName>
        <fullName evidence="6">2,3-diaminopropionate biosynthesis protein SbnA</fullName>
    </submittedName>
</protein>
<keyword evidence="3" id="KW-0808">Transferase</keyword>
<dbReference type="NCBIfam" id="TIGR03945">
    <property type="entry name" value="PLP_SbnA_fam"/>
    <property type="match status" value="1"/>
</dbReference>
<name>A0ABN2XAS8_9ACTN</name>
<keyword evidence="4" id="KW-0663">Pyridoxal phosphate</keyword>
<organism evidence="6 7">
    <name type="scientific">Kitasatospora saccharophila</name>
    <dbReference type="NCBI Taxonomy" id="407973"/>
    <lineage>
        <taxon>Bacteria</taxon>
        <taxon>Bacillati</taxon>
        <taxon>Actinomycetota</taxon>
        <taxon>Actinomycetes</taxon>
        <taxon>Kitasatosporales</taxon>
        <taxon>Streptomycetaceae</taxon>
        <taxon>Kitasatospora</taxon>
    </lineage>
</organism>
<reference evidence="6 7" key="1">
    <citation type="journal article" date="2019" name="Int. J. Syst. Evol. Microbiol.">
        <title>The Global Catalogue of Microorganisms (GCM) 10K type strain sequencing project: providing services to taxonomists for standard genome sequencing and annotation.</title>
        <authorList>
            <consortium name="The Broad Institute Genomics Platform"/>
            <consortium name="The Broad Institute Genome Sequencing Center for Infectious Disease"/>
            <person name="Wu L."/>
            <person name="Ma J."/>
        </authorList>
    </citation>
    <scope>NUCLEOTIDE SEQUENCE [LARGE SCALE GENOMIC DNA]</scope>
    <source>
        <strain evidence="6 7">JCM 14559</strain>
    </source>
</reference>
<dbReference type="InterPro" id="IPR023927">
    <property type="entry name" value="SbnA"/>
</dbReference>
<feature type="domain" description="Tryptophan synthase beta chain-like PALP" evidence="5">
    <location>
        <begin position="18"/>
        <end position="281"/>
    </location>
</feature>
<evidence type="ECO:0000259" key="5">
    <source>
        <dbReference type="Pfam" id="PF00291"/>
    </source>
</evidence>